<protein>
    <submittedName>
        <fullName evidence="1">Uncharacterized protein</fullName>
    </submittedName>
</protein>
<sequence>MDSDGHWSCQTLGGDIEYFTSGDAGTGFTIHYKDGTNEDYYNFQYILKWETVKLHD</sequence>
<gene>
    <name evidence="1" type="ORF">LP083-1_045</name>
</gene>
<evidence type="ECO:0000313" key="1">
    <source>
        <dbReference type="EMBL" id="AHL19010.1"/>
    </source>
</evidence>
<name>A0A059T883_9CAUD</name>
<proteinExistence type="predicted"/>
<reference evidence="1" key="1">
    <citation type="journal article" date="2014" name="Appl. Environ. Microbiol.">
        <title>Comparative genomic and morphological analysis of Listeria phages isolated from farm environments.</title>
        <authorList>
            <person name="Denes T."/>
            <person name="Vongkamjan K."/>
            <person name="Ackermann H.W."/>
            <person name="Moreno Switt A.I."/>
            <person name="Wiedmann M."/>
            <person name="den Bakker H.C."/>
        </authorList>
    </citation>
    <scope>NUCLEOTIDE SEQUENCE</scope>
</reference>
<accession>A0A059T883</accession>
<organism evidence="1">
    <name type="scientific">Listeria phage LP-083-1</name>
    <dbReference type="NCBI Taxonomy" id="1458854"/>
    <lineage>
        <taxon>Viruses</taxon>
        <taxon>Duplodnaviria</taxon>
        <taxon>Heunggongvirae</taxon>
        <taxon>Uroviricota</taxon>
        <taxon>Caudoviricetes</taxon>
    </lineage>
</organism>
<dbReference type="EMBL" id="KJ094028">
    <property type="protein sequence ID" value="AHL19010.1"/>
    <property type="molecule type" value="Genomic_DNA"/>
</dbReference>